<dbReference type="SUPFAM" id="SSF51679">
    <property type="entry name" value="Bacterial luciferase-like"/>
    <property type="match status" value="1"/>
</dbReference>
<sequence>MMRFWTSMVYAPVEHYLPVAEALDELGYEGLLLADHLFSVRETASRYPYSEDGTPPWPGAVPFPDIWVTAAALAARTRRLRFGSSVCVAPARDVFSLAKQVGTLAALAPDRVALGVGVGWMREEYDLTGQAFGNRGRRLDEMIDVMRALWSGDWTEYHGHHYDFAGVRMLPAPASPVPLWCGGYSEPALRRAAALCDGWIGVFPDADRGRRIAAALRERLEEHGRDPEGFRIVASVPALGSVEDVEEWTELGVTDIIVQPWAVSARGDSTERHVGGGEALDLSTMVSAVESFAARLAPAFRDA</sequence>
<keyword evidence="3" id="KW-1185">Reference proteome</keyword>
<evidence type="ECO:0000313" key="3">
    <source>
        <dbReference type="Proteomes" id="UP000295431"/>
    </source>
</evidence>
<dbReference type="PANTHER" id="PTHR43244">
    <property type="match status" value="1"/>
</dbReference>
<dbReference type="Proteomes" id="UP000295431">
    <property type="component" value="Unassembled WGS sequence"/>
</dbReference>
<dbReference type="NCBIfam" id="TIGR03619">
    <property type="entry name" value="F420_Rv2161c"/>
    <property type="match status" value="1"/>
</dbReference>
<name>A0A4V2XP17_9ACTN</name>
<evidence type="ECO:0000313" key="2">
    <source>
        <dbReference type="EMBL" id="TDC20356.1"/>
    </source>
</evidence>
<gene>
    <name evidence="2" type="ORF">E1284_00265</name>
</gene>
<dbReference type="EC" id="1.-.-.-" evidence="2"/>
<dbReference type="InterPro" id="IPR050564">
    <property type="entry name" value="F420-G6PD/mer"/>
</dbReference>
<dbReference type="OrthoDB" id="9781803at2"/>
<dbReference type="InterPro" id="IPR036661">
    <property type="entry name" value="Luciferase-like_sf"/>
</dbReference>
<reference evidence="2 3" key="1">
    <citation type="submission" date="2019-03" db="EMBL/GenBank/DDBJ databases">
        <title>Draft genome sequences of novel Actinobacteria.</title>
        <authorList>
            <person name="Sahin N."/>
            <person name="Ay H."/>
            <person name="Saygin H."/>
        </authorList>
    </citation>
    <scope>NUCLEOTIDE SEQUENCE [LARGE SCALE GENOMIC DNA]</scope>
    <source>
        <strain evidence="2 3">DSM 45347</strain>
    </source>
</reference>
<organism evidence="2 3">
    <name type="scientific">Actinomadura bangladeshensis</name>
    <dbReference type="NCBI Taxonomy" id="453573"/>
    <lineage>
        <taxon>Bacteria</taxon>
        <taxon>Bacillati</taxon>
        <taxon>Actinomycetota</taxon>
        <taxon>Actinomycetes</taxon>
        <taxon>Streptosporangiales</taxon>
        <taxon>Thermomonosporaceae</taxon>
        <taxon>Actinomadura</taxon>
    </lineage>
</organism>
<dbReference type="InterPro" id="IPR019921">
    <property type="entry name" value="Lucif-like_OxRdtase_Rv2161c"/>
</dbReference>
<dbReference type="Gene3D" id="3.20.20.30">
    <property type="entry name" value="Luciferase-like domain"/>
    <property type="match status" value="1"/>
</dbReference>
<dbReference type="AlphaFoldDB" id="A0A4V2XP17"/>
<dbReference type="InterPro" id="IPR011251">
    <property type="entry name" value="Luciferase-like_dom"/>
</dbReference>
<keyword evidence="2" id="KW-0560">Oxidoreductase</keyword>
<dbReference type="GO" id="GO:0016705">
    <property type="term" value="F:oxidoreductase activity, acting on paired donors, with incorporation or reduction of molecular oxygen"/>
    <property type="evidence" value="ECO:0007669"/>
    <property type="project" value="InterPro"/>
</dbReference>
<feature type="domain" description="Luciferase-like" evidence="1">
    <location>
        <begin position="13"/>
        <end position="238"/>
    </location>
</feature>
<dbReference type="EMBL" id="SMJW01000001">
    <property type="protein sequence ID" value="TDC20356.1"/>
    <property type="molecule type" value="Genomic_DNA"/>
</dbReference>
<accession>A0A4V2XP17</accession>
<dbReference type="PANTHER" id="PTHR43244:SF2">
    <property type="entry name" value="CONSERVED HYPOTHETICAL ALANINE AND PROLINE-RICH PROTEIN"/>
    <property type="match status" value="1"/>
</dbReference>
<comment type="caution">
    <text evidence="2">The sequence shown here is derived from an EMBL/GenBank/DDBJ whole genome shotgun (WGS) entry which is preliminary data.</text>
</comment>
<proteinExistence type="predicted"/>
<protein>
    <submittedName>
        <fullName evidence="2">TIGR03619 family F420-dependent LLM class oxidoreductase</fullName>
        <ecNumber evidence="2">1.-.-.-</ecNumber>
    </submittedName>
</protein>
<evidence type="ECO:0000259" key="1">
    <source>
        <dbReference type="Pfam" id="PF00296"/>
    </source>
</evidence>
<dbReference type="RefSeq" id="WP_131935841.1">
    <property type="nucleotide sequence ID" value="NZ_BAAAMX010000002.1"/>
</dbReference>
<dbReference type="Pfam" id="PF00296">
    <property type="entry name" value="Bac_luciferase"/>
    <property type="match status" value="1"/>
</dbReference>